<comment type="subcellular location">
    <subcellularLocation>
        <location evidence="1">Cell membrane</location>
        <topology evidence="1">Multi-pass membrane protein</topology>
    </subcellularLocation>
</comment>
<dbReference type="Gene3D" id="3.30.70.100">
    <property type="match status" value="1"/>
</dbReference>
<dbReference type="STRING" id="522772.Dacet_2261"/>
<dbReference type="Pfam" id="PF00924">
    <property type="entry name" value="MS_channel_2nd"/>
    <property type="match status" value="1"/>
</dbReference>
<feature type="transmembrane region" description="Helical" evidence="7">
    <location>
        <begin position="83"/>
        <end position="99"/>
    </location>
</feature>
<feature type="transmembrane region" description="Helical" evidence="7">
    <location>
        <begin position="106"/>
        <end position="124"/>
    </location>
</feature>
<evidence type="ECO:0000256" key="5">
    <source>
        <dbReference type="ARBA" id="ARBA00022989"/>
    </source>
</evidence>
<proteinExistence type="inferred from homology"/>
<dbReference type="InParanoid" id="D4H300"/>
<dbReference type="PROSITE" id="PS01246">
    <property type="entry name" value="UPF0003"/>
    <property type="match status" value="1"/>
</dbReference>
<dbReference type="InterPro" id="IPR006685">
    <property type="entry name" value="MscS_channel_2nd"/>
</dbReference>
<gene>
    <name evidence="11" type="ordered locus">Dacet_2261</name>
</gene>
<dbReference type="InterPro" id="IPR045275">
    <property type="entry name" value="MscS_archaea/bacteria_type"/>
</dbReference>
<dbReference type="GO" id="GO:0005886">
    <property type="term" value="C:plasma membrane"/>
    <property type="evidence" value="ECO:0007669"/>
    <property type="project" value="UniProtKB-SubCell"/>
</dbReference>
<evidence type="ECO:0000256" key="4">
    <source>
        <dbReference type="ARBA" id="ARBA00022692"/>
    </source>
</evidence>
<dbReference type="InterPro" id="IPR008910">
    <property type="entry name" value="MSC_TM_helix"/>
</dbReference>
<feature type="transmembrane region" description="Helical" evidence="7">
    <location>
        <begin position="20"/>
        <end position="40"/>
    </location>
</feature>
<comment type="similarity">
    <text evidence="2">Belongs to the MscS (TC 1.A.23) family.</text>
</comment>
<dbReference type="Gene3D" id="2.30.30.60">
    <property type="match status" value="1"/>
</dbReference>
<dbReference type="PANTHER" id="PTHR30221:SF1">
    <property type="entry name" value="SMALL-CONDUCTANCE MECHANOSENSITIVE CHANNEL"/>
    <property type="match status" value="1"/>
</dbReference>
<dbReference type="InterPro" id="IPR049142">
    <property type="entry name" value="MS_channel_1st"/>
</dbReference>
<dbReference type="GO" id="GO:0008381">
    <property type="term" value="F:mechanosensitive monoatomic ion channel activity"/>
    <property type="evidence" value="ECO:0007669"/>
    <property type="project" value="InterPro"/>
</dbReference>
<dbReference type="PANTHER" id="PTHR30221">
    <property type="entry name" value="SMALL-CONDUCTANCE MECHANOSENSITIVE CHANNEL"/>
    <property type="match status" value="1"/>
</dbReference>
<evidence type="ECO:0000259" key="10">
    <source>
        <dbReference type="Pfam" id="PF21088"/>
    </source>
</evidence>
<dbReference type="Gene3D" id="1.10.287.1260">
    <property type="match status" value="1"/>
</dbReference>
<evidence type="ECO:0000259" key="9">
    <source>
        <dbReference type="Pfam" id="PF21082"/>
    </source>
</evidence>
<dbReference type="EMBL" id="CP001968">
    <property type="protein sequence ID" value="ADD69023.1"/>
    <property type="molecule type" value="Genomic_DNA"/>
</dbReference>
<dbReference type="OrthoDB" id="9809206at2"/>
<dbReference type="SUPFAM" id="SSF82861">
    <property type="entry name" value="Mechanosensitive channel protein MscS (YggB), transmembrane region"/>
    <property type="match status" value="1"/>
</dbReference>
<dbReference type="SUPFAM" id="SSF82689">
    <property type="entry name" value="Mechanosensitive channel protein MscS (YggB), C-terminal domain"/>
    <property type="match status" value="1"/>
</dbReference>
<dbReference type="AlphaFoldDB" id="D4H300"/>
<evidence type="ECO:0000256" key="1">
    <source>
        <dbReference type="ARBA" id="ARBA00004651"/>
    </source>
</evidence>
<evidence type="ECO:0000256" key="6">
    <source>
        <dbReference type="ARBA" id="ARBA00023136"/>
    </source>
</evidence>
<keyword evidence="12" id="KW-1185">Reference proteome</keyword>
<dbReference type="Pfam" id="PF05552">
    <property type="entry name" value="MS_channel_1st_1"/>
    <property type="match status" value="1"/>
</dbReference>
<evidence type="ECO:0000313" key="12">
    <source>
        <dbReference type="Proteomes" id="UP000002012"/>
    </source>
</evidence>
<dbReference type="FunCoup" id="D4H300">
    <property type="interactions" value="245"/>
</dbReference>
<evidence type="ECO:0000256" key="2">
    <source>
        <dbReference type="ARBA" id="ARBA00008017"/>
    </source>
</evidence>
<keyword evidence="6 7" id="KW-0472">Membrane</keyword>
<evidence type="ECO:0000313" key="11">
    <source>
        <dbReference type="EMBL" id="ADD69023.1"/>
    </source>
</evidence>
<dbReference type="eggNOG" id="COG3264">
    <property type="taxonomic scope" value="Bacteria"/>
</dbReference>
<feature type="domain" description="Mechanosensitive ion channel MscS" evidence="8">
    <location>
        <begin position="101"/>
        <end position="167"/>
    </location>
</feature>
<evidence type="ECO:0000259" key="8">
    <source>
        <dbReference type="Pfam" id="PF00924"/>
    </source>
</evidence>
<sequence length="271" mass="29704">MDKFTAFIENWMLTNGLNIIYALLIFIVGHYIAKIIAKVAGKALGKASVEITLSRFLTKLIYYMLLAAVVIAALNRLGIETTSVVAVFATAGLAIGLALKDSLSNLAAGVMIIIFKPFIIGNFVEAAGTSGIVDEISIFTTKLKTPDNKIIIIPNSAVLGANITNYSAQLTRRVDITIGVGYESDIKKVKDILKGIIAETTTILPDPEPVVVLSNLGESSIDFTMRSWVNTDDYWPTYFDMLEQIKMKLDDAGVNIPFPQMDIHIRKEEEK</sequence>
<dbReference type="Pfam" id="PF21088">
    <property type="entry name" value="MS_channel_1st"/>
    <property type="match status" value="1"/>
</dbReference>
<dbReference type="Pfam" id="PF21082">
    <property type="entry name" value="MS_channel_3rd"/>
    <property type="match status" value="1"/>
</dbReference>
<dbReference type="InterPro" id="IPR049278">
    <property type="entry name" value="MS_channel_C"/>
</dbReference>
<evidence type="ECO:0000256" key="7">
    <source>
        <dbReference type="SAM" id="Phobius"/>
    </source>
</evidence>
<dbReference type="RefSeq" id="WP_013011525.1">
    <property type="nucleotide sequence ID" value="NC_013943.1"/>
</dbReference>
<feature type="transmembrane region" description="Helical" evidence="7">
    <location>
        <begin position="60"/>
        <end position="77"/>
    </location>
</feature>
<dbReference type="KEGG" id="dap:Dacet_2261"/>
<dbReference type="InterPro" id="IPR006686">
    <property type="entry name" value="MscS_channel_CS"/>
</dbReference>
<organism evidence="11 12">
    <name type="scientific">Denitrovibrio acetiphilus (strain DSM 12809 / NBRC 114555 / N2460)</name>
    <dbReference type="NCBI Taxonomy" id="522772"/>
    <lineage>
        <taxon>Bacteria</taxon>
        <taxon>Pseudomonadati</taxon>
        <taxon>Deferribacterota</taxon>
        <taxon>Deferribacteres</taxon>
        <taxon>Deferribacterales</taxon>
        <taxon>Geovibrionaceae</taxon>
        <taxon>Denitrovibrio</taxon>
    </lineage>
</organism>
<evidence type="ECO:0000256" key="3">
    <source>
        <dbReference type="ARBA" id="ARBA00022475"/>
    </source>
</evidence>
<dbReference type="Proteomes" id="UP000002012">
    <property type="component" value="Chromosome"/>
</dbReference>
<dbReference type="PaxDb" id="522772-Dacet_2261"/>
<keyword evidence="4 7" id="KW-0812">Transmembrane</keyword>
<name>D4H300_DENA2</name>
<feature type="domain" description="Mechanosensitive ion channel MscS C-terminal" evidence="9">
    <location>
        <begin position="174"/>
        <end position="256"/>
    </location>
</feature>
<accession>D4H300</accession>
<dbReference type="HOGENOM" id="CLU_037945_1_1_0"/>
<keyword evidence="3" id="KW-1003">Cell membrane</keyword>
<feature type="domain" description="Mechanosensitive ion channel transmembrane helices 2/3" evidence="10">
    <location>
        <begin position="59"/>
        <end position="100"/>
    </location>
</feature>
<dbReference type="InterPro" id="IPR011014">
    <property type="entry name" value="MscS_channel_TM-2"/>
</dbReference>
<dbReference type="InterPro" id="IPR010920">
    <property type="entry name" value="LSM_dom_sf"/>
</dbReference>
<dbReference type="InterPro" id="IPR023408">
    <property type="entry name" value="MscS_beta-dom_sf"/>
</dbReference>
<protein>
    <submittedName>
        <fullName evidence="11">MscS Mechanosensitive ion channel</fullName>
    </submittedName>
</protein>
<keyword evidence="5 7" id="KW-1133">Transmembrane helix</keyword>
<dbReference type="SUPFAM" id="SSF50182">
    <property type="entry name" value="Sm-like ribonucleoproteins"/>
    <property type="match status" value="1"/>
</dbReference>
<reference evidence="11 12" key="1">
    <citation type="journal article" date="2010" name="Stand. Genomic Sci.">
        <title>Complete genome sequence of Denitrovibrio acetiphilus type strain (N2460).</title>
        <authorList>
            <person name="Kiss H."/>
            <person name="Lang E."/>
            <person name="Lapidus A."/>
            <person name="Copeland A."/>
            <person name="Nolan M."/>
            <person name="Glavina Del Rio T."/>
            <person name="Chen F."/>
            <person name="Lucas S."/>
            <person name="Tice H."/>
            <person name="Cheng J.F."/>
            <person name="Han C."/>
            <person name="Goodwin L."/>
            <person name="Pitluck S."/>
            <person name="Liolios K."/>
            <person name="Pati A."/>
            <person name="Ivanova N."/>
            <person name="Mavromatis K."/>
            <person name="Chen A."/>
            <person name="Palaniappan K."/>
            <person name="Land M."/>
            <person name="Hauser L."/>
            <person name="Chang Y.J."/>
            <person name="Jeffries C.D."/>
            <person name="Detter J.C."/>
            <person name="Brettin T."/>
            <person name="Spring S."/>
            <person name="Rohde M."/>
            <person name="Goker M."/>
            <person name="Woyke T."/>
            <person name="Bristow J."/>
            <person name="Eisen J.A."/>
            <person name="Markowitz V."/>
            <person name="Hugenholtz P."/>
            <person name="Kyrpides N.C."/>
            <person name="Klenk H.P."/>
        </authorList>
    </citation>
    <scope>NUCLEOTIDE SEQUENCE [LARGE SCALE GENOMIC DNA]</scope>
    <source>
        <strain evidence="12">DSM 12809 / NBRC 114555 / N2460</strain>
    </source>
</reference>
<dbReference type="InterPro" id="IPR011066">
    <property type="entry name" value="MscS_channel_C_sf"/>
</dbReference>